<evidence type="ECO:0000256" key="3">
    <source>
        <dbReference type="SAM" id="MobiDB-lite"/>
    </source>
</evidence>
<keyword evidence="2" id="KW-0677">Repeat</keyword>
<evidence type="ECO:0000259" key="4">
    <source>
        <dbReference type="Pfam" id="PF04927"/>
    </source>
</evidence>
<feature type="domain" description="SMP" evidence="4">
    <location>
        <begin position="18"/>
        <end position="73"/>
    </location>
</feature>
<dbReference type="Pfam" id="PF04927">
    <property type="entry name" value="SMP"/>
    <property type="match status" value="3"/>
</dbReference>
<proteinExistence type="inferred from homology"/>
<dbReference type="PANTHER" id="PTHR31174">
    <property type="entry name" value="SEED MATURATION FAMILY PROTEIN"/>
    <property type="match status" value="1"/>
</dbReference>
<dbReference type="InterPro" id="IPR042971">
    <property type="entry name" value="LEA_SMP"/>
</dbReference>
<dbReference type="Proteomes" id="UP000233837">
    <property type="component" value="Unassembled WGS sequence"/>
</dbReference>
<accession>A0A2I0VWF4</accession>
<comment type="similarity">
    <text evidence="1">Belongs to the LEA type SMP family.</text>
</comment>
<dbReference type="AlphaFoldDB" id="A0A2I0VWF4"/>
<dbReference type="OrthoDB" id="2014755at2759"/>
<evidence type="ECO:0000256" key="2">
    <source>
        <dbReference type="ARBA" id="ARBA00022737"/>
    </source>
</evidence>
<dbReference type="EMBL" id="KZ503168">
    <property type="protein sequence ID" value="PKU67736.1"/>
    <property type="molecule type" value="Genomic_DNA"/>
</dbReference>
<reference evidence="5 6" key="2">
    <citation type="journal article" date="2017" name="Nature">
        <title>The Apostasia genome and the evolution of orchids.</title>
        <authorList>
            <person name="Zhang G.Q."/>
            <person name="Liu K.W."/>
            <person name="Li Z."/>
            <person name="Lohaus R."/>
            <person name="Hsiao Y.Y."/>
            <person name="Niu S.C."/>
            <person name="Wang J.Y."/>
            <person name="Lin Y.C."/>
            <person name="Xu Q."/>
            <person name="Chen L.J."/>
            <person name="Yoshida K."/>
            <person name="Fujiwara S."/>
            <person name="Wang Z.W."/>
            <person name="Zhang Y.Q."/>
            <person name="Mitsuda N."/>
            <person name="Wang M."/>
            <person name="Liu G.H."/>
            <person name="Pecoraro L."/>
            <person name="Huang H.X."/>
            <person name="Xiao X.J."/>
            <person name="Lin M."/>
            <person name="Wu X.Y."/>
            <person name="Wu W.L."/>
            <person name="Chen Y.Y."/>
            <person name="Chang S.B."/>
            <person name="Sakamoto S."/>
            <person name="Ohme-Takagi M."/>
            <person name="Yagi M."/>
            <person name="Zeng S.J."/>
            <person name="Shen C.Y."/>
            <person name="Yeh C.M."/>
            <person name="Luo Y.B."/>
            <person name="Tsai W.C."/>
            <person name="Van de Peer Y."/>
            <person name="Liu Z.J."/>
        </authorList>
    </citation>
    <scope>NUCLEOTIDE SEQUENCE [LARGE SCALE GENOMIC DNA]</scope>
    <source>
        <tissue evidence="5">The whole plant</tissue>
    </source>
</reference>
<protein>
    <submittedName>
        <fullName evidence="5">Late embryogenesis abundant protein D-34</fullName>
    </submittedName>
</protein>
<reference evidence="5 6" key="1">
    <citation type="journal article" date="2016" name="Sci. Rep.">
        <title>The Dendrobium catenatum Lindl. genome sequence provides insights into polysaccharide synthase, floral development and adaptive evolution.</title>
        <authorList>
            <person name="Zhang G.Q."/>
            <person name="Xu Q."/>
            <person name="Bian C."/>
            <person name="Tsai W.C."/>
            <person name="Yeh C.M."/>
            <person name="Liu K.W."/>
            <person name="Yoshida K."/>
            <person name="Zhang L.S."/>
            <person name="Chang S.B."/>
            <person name="Chen F."/>
            <person name="Shi Y."/>
            <person name="Su Y.Y."/>
            <person name="Zhang Y.Q."/>
            <person name="Chen L.J."/>
            <person name="Yin Y."/>
            <person name="Lin M."/>
            <person name="Huang H."/>
            <person name="Deng H."/>
            <person name="Wang Z.W."/>
            <person name="Zhu S.L."/>
            <person name="Zhao X."/>
            <person name="Deng C."/>
            <person name="Niu S.C."/>
            <person name="Huang J."/>
            <person name="Wang M."/>
            <person name="Liu G.H."/>
            <person name="Yang H.J."/>
            <person name="Xiao X.J."/>
            <person name="Hsiao Y.Y."/>
            <person name="Wu W.L."/>
            <person name="Chen Y.Y."/>
            <person name="Mitsuda N."/>
            <person name="Ohme-Takagi M."/>
            <person name="Luo Y.B."/>
            <person name="Van de Peer Y."/>
            <person name="Liu Z.J."/>
        </authorList>
    </citation>
    <scope>NUCLEOTIDE SEQUENCE [LARGE SCALE GENOMIC DNA]</scope>
    <source>
        <tissue evidence="5">The whole plant</tissue>
    </source>
</reference>
<sequence>MSKNEQPRRRSDHLDEPIKYGDVFPVQGDLAGEPIRPRDAALMQTAENKITGKTQKDGAAAVMQSAATFNERAGLVGHDDFTDDAAIRGVTVTETEAPGCRIVRERVAGQTVVNFTVPTATPAEEDVPGEKITMGEALEAAGLSQSDRPVEQSDAAAIQAAEVRAIKMTAPRGVAAAAQSAAEINARIAREEDKITVGDVLNNATAKLAPDKEVTREDAEAVMGAELRNRPDLRTVPGGVADSVTAAARLNEKMSRA</sequence>
<name>A0A2I0VWF4_9ASPA</name>
<keyword evidence="6" id="KW-1185">Reference proteome</keyword>
<evidence type="ECO:0000313" key="5">
    <source>
        <dbReference type="EMBL" id="PKU67736.1"/>
    </source>
</evidence>
<feature type="region of interest" description="Disordered" evidence="3">
    <location>
        <begin position="1"/>
        <end position="33"/>
    </location>
</feature>
<gene>
    <name evidence="5" type="ORF">MA16_Dca013766</name>
</gene>
<feature type="domain" description="SMP" evidence="4">
    <location>
        <begin position="195"/>
        <end position="253"/>
    </location>
</feature>
<organism evidence="5 6">
    <name type="scientific">Dendrobium catenatum</name>
    <dbReference type="NCBI Taxonomy" id="906689"/>
    <lineage>
        <taxon>Eukaryota</taxon>
        <taxon>Viridiplantae</taxon>
        <taxon>Streptophyta</taxon>
        <taxon>Embryophyta</taxon>
        <taxon>Tracheophyta</taxon>
        <taxon>Spermatophyta</taxon>
        <taxon>Magnoliopsida</taxon>
        <taxon>Liliopsida</taxon>
        <taxon>Asparagales</taxon>
        <taxon>Orchidaceae</taxon>
        <taxon>Epidendroideae</taxon>
        <taxon>Malaxideae</taxon>
        <taxon>Dendrobiinae</taxon>
        <taxon>Dendrobium</taxon>
    </lineage>
</organism>
<evidence type="ECO:0000256" key="1">
    <source>
        <dbReference type="ARBA" id="ARBA00010733"/>
    </source>
</evidence>
<dbReference type="InterPro" id="IPR007011">
    <property type="entry name" value="LEA_SMP_dom"/>
</dbReference>
<feature type="domain" description="SMP" evidence="4">
    <location>
        <begin position="132"/>
        <end position="187"/>
    </location>
</feature>
<feature type="compositionally biased region" description="Basic and acidic residues" evidence="3">
    <location>
        <begin position="1"/>
        <end position="19"/>
    </location>
</feature>
<evidence type="ECO:0000313" key="6">
    <source>
        <dbReference type="Proteomes" id="UP000233837"/>
    </source>
</evidence>
<dbReference type="PANTHER" id="PTHR31174:SF7">
    <property type="entry name" value="LATE EMBRYOGENESIS ABUNDANT PROTEIN 31-RELATED"/>
    <property type="match status" value="1"/>
</dbReference>